<name>A0ABQ5UQP3_9HYPH</name>
<feature type="transmembrane region" description="Helical" evidence="1">
    <location>
        <begin position="861"/>
        <end position="881"/>
    </location>
</feature>
<dbReference type="Pfam" id="PF00873">
    <property type="entry name" value="ACR_tran"/>
    <property type="match status" value="1"/>
</dbReference>
<dbReference type="Gene3D" id="3.30.70.1430">
    <property type="entry name" value="Multidrug efflux transporter AcrB pore domain"/>
    <property type="match status" value="2"/>
</dbReference>
<protein>
    <submittedName>
        <fullName evidence="2">Acriflavin resistance protein</fullName>
    </submittedName>
</protein>
<dbReference type="Proteomes" id="UP001161405">
    <property type="component" value="Unassembled WGS sequence"/>
</dbReference>
<feature type="transmembrane region" description="Helical" evidence="1">
    <location>
        <begin position="932"/>
        <end position="952"/>
    </location>
</feature>
<feature type="transmembrane region" description="Helical" evidence="1">
    <location>
        <begin position="308"/>
        <end position="329"/>
    </location>
</feature>
<dbReference type="Gene3D" id="1.20.1640.10">
    <property type="entry name" value="Multidrug efflux transporter AcrB transmembrane domain"/>
    <property type="match status" value="2"/>
</dbReference>
<proteinExistence type="predicted"/>
<dbReference type="Gene3D" id="3.30.70.1320">
    <property type="entry name" value="Multidrug efflux transporter AcrB pore domain like"/>
    <property type="match status" value="1"/>
</dbReference>
<keyword evidence="3" id="KW-1185">Reference proteome</keyword>
<dbReference type="PRINTS" id="PR00702">
    <property type="entry name" value="ACRIFLAVINRP"/>
</dbReference>
<dbReference type="PANTHER" id="PTHR32063">
    <property type="match status" value="1"/>
</dbReference>
<evidence type="ECO:0000256" key="1">
    <source>
        <dbReference type="SAM" id="Phobius"/>
    </source>
</evidence>
<comment type="caution">
    <text evidence="2">The sequence shown here is derived from an EMBL/GenBank/DDBJ whole genome shotgun (WGS) entry which is preliminary data.</text>
</comment>
<dbReference type="InterPro" id="IPR001036">
    <property type="entry name" value="Acrflvin-R"/>
</dbReference>
<dbReference type="PANTHER" id="PTHR32063:SF33">
    <property type="entry name" value="RND SUPERFAMILY EFFLUX PUMP PERMEASE COMPONENT"/>
    <property type="match status" value="1"/>
</dbReference>
<feature type="transmembrane region" description="Helical" evidence="1">
    <location>
        <begin position="835"/>
        <end position="854"/>
    </location>
</feature>
<organism evidence="2 3">
    <name type="scientific">Maritalea porphyrae</name>
    <dbReference type="NCBI Taxonomy" id="880732"/>
    <lineage>
        <taxon>Bacteria</taxon>
        <taxon>Pseudomonadati</taxon>
        <taxon>Pseudomonadota</taxon>
        <taxon>Alphaproteobacteria</taxon>
        <taxon>Hyphomicrobiales</taxon>
        <taxon>Devosiaceae</taxon>
        <taxon>Maritalea</taxon>
    </lineage>
</organism>
<dbReference type="SUPFAM" id="SSF82866">
    <property type="entry name" value="Multidrug efflux transporter AcrB transmembrane domain"/>
    <property type="match status" value="2"/>
</dbReference>
<keyword evidence="1" id="KW-0812">Transmembrane</keyword>
<evidence type="ECO:0000313" key="3">
    <source>
        <dbReference type="Proteomes" id="UP001161405"/>
    </source>
</evidence>
<evidence type="ECO:0000313" key="2">
    <source>
        <dbReference type="EMBL" id="GLQ17554.1"/>
    </source>
</evidence>
<dbReference type="Gene3D" id="3.30.70.1440">
    <property type="entry name" value="Multidrug efflux transporter AcrB pore domain"/>
    <property type="match status" value="1"/>
</dbReference>
<accession>A0ABQ5UQP3</accession>
<feature type="transmembrane region" description="Helical" evidence="1">
    <location>
        <begin position="887"/>
        <end position="911"/>
    </location>
</feature>
<reference evidence="2" key="2">
    <citation type="submission" date="2023-01" db="EMBL/GenBank/DDBJ databases">
        <title>Draft genome sequence of Maritalea porphyrae strain NBRC 107169.</title>
        <authorList>
            <person name="Sun Q."/>
            <person name="Mori K."/>
        </authorList>
    </citation>
    <scope>NUCLEOTIDE SEQUENCE</scope>
    <source>
        <strain evidence="2">NBRC 107169</strain>
    </source>
</reference>
<dbReference type="Gene3D" id="3.30.2090.10">
    <property type="entry name" value="Multidrug efflux transporter AcrB TolC docking domain, DN and DC subdomains"/>
    <property type="match status" value="2"/>
</dbReference>
<dbReference type="InterPro" id="IPR027463">
    <property type="entry name" value="AcrB_DN_DC_subdom"/>
</dbReference>
<keyword evidence="1" id="KW-0472">Membrane</keyword>
<reference evidence="2" key="1">
    <citation type="journal article" date="2014" name="Int. J. Syst. Evol. Microbiol.">
        <title>Complete genome of a new Firmicutes species belonging to the dominant human colonic microbiota ('Ruminococcus bicirculans') reveals two chromosomes and a selective capacity to utilize plant glucans.</title>
        <authorList>
            <consortium name="NISC Comparative Sequencing Program"/>
            <person name="Wegmann U."/>
            <person name="Louis P."/>
            <person name="Goesmann A."/>
            <person name="Henrissat B."/>
            <person name="Duncan S.H."/>
            <person name="Flint H.J."/>
        </authorList>
    </citation>
    <scope>NUCLEOTIDE SEQUENCE</scope>
    <source>
        <strain evidence="2">NBRC 107169</strain>
    </source>
</reference>
<dbReference type="SUPFAM" id="SSF82714">
    <property type="entry name" value="Multidrug efflux transporter AcrB TolC docking domain, DN and DC subdomains"/>
    <property type="match status" value="2"/>
</dbReference>
<feature type="transmembrane region" description="Helical" evidence="1">
    <location>
        <begin position="435"/>
        <end position="458"/>
    </location>
</feature>
<dbReference type="EMBL" id="BSNI01000002">
    <property type="protein sequence ID" value="GLQ17554.1"/>
    <property type="molecule type" value="Genomic_DNA"/>
</dbReference>
<feature type="transmembrane region" description="Helical" evidence="1">
    <location>
        <begin position="336"/>
        <end position="356"/>
    </location>
</feature>
<gene>
    <name evidence="2" type="ORF">GCM10007879_18030</name>
</gene>
<dbReference type="SUPFAM" id="SSF82693">
    <property type="entry name" value="Multidrug efflux transporter AcrB pore domain, PN1, PN2, PC1 and PC2 subdomains"/>
    <property type="match status" value="2"/>
</dbReference>
<feature type="transmembrane region" description="Helical" evidence="1">
    <location>
        <begin position="404"/>
        <end position="429"/>
    </location>
</feature>
<keyword evidence="1" id="KW-1133">Transmembrane helix</keyword>
<feature type="transmembrane region" description="Helical" evidence="1">
    <location>
        <begin position="504"/>
        <end position="523"/>
    </location>
</feature>
<sequence>MVLLILFGVWGMSKLNRQFFPSLEVGVINISMSWSGASADDIRKNLLQVVEPTVRFLDGVKSMSSTAREGRGTITLEYERNTDMRTAEAQAEEAVAAITNLPEDADAPEIDRPKFFDPIADIGISGPFPEATLRKYARDIRDGLLDAGVDRVTFTGYRSREIRVLVDDAKLRQLGLTTADLSRIIASNTADKPSGTLEGDLEAQIRAIAKDVNVAELANLEIRTSPTGEKLLLGDVATIEDGYDNDQSVGYMRGQQAIQLSVSRSATADTVESFEKLNGYLESIKGELPATLQIEVFNAAAELVEDRLGLLIKNGLWGILGVLVILFIFLDFRIAFWVAVGIPVSILATLGVMYFTGQTINMISMFALLLTLGIIVDDAIVVGEHTATRYAMGDSRQEAAIAGAGRMAAPVIAASLTTMAAFGPILLVGDVIGQILSALPMVVIAVLIASLIECFLVLPGHLSHALPRERKAPGWFRRNFDNGFDFFKEKIFGFVADLTYRWRYATVASALALAIVGGALIPAGKLNFEFFPSVEGETVNVTAFFQPGVPQDAMYGLIDQLDDAVKKVEADLTPEGESLIVTTFASLDMENGRANLSIFLTPAEARSVRTNQIGRAIRENIPTIAGVDRLSVREPRGGPPGRAIDVQFFGAETAVLKQASEELQAILEGFEGVQAISDTLNYGKPELVLELTPRGRALGFSLDSLGSQIRDTFEGNLARRVAEEEEEISIRVEQVSDATGSAALRDLWVRSDAGNFVPLAEVVSFADRQGFNRINREEGKTVVSVRADTDTTIVQGAEVIERLQSDHMDAIASKYGVEYSFGGTQAEQNAAFGDLQLGGLIALGIMYVIISWIFASYFAPLAVMLIIPFGVVGAIWGHYIMGYSLTIISMMGLLGLAGILVNDSIVFVSRLQERVQEGDSLEKAATGAARDRLRAVLLTSLTTIGGLTPLLFETSLQAQFLIPMAITIVFGLGLATTLVLFLVPAFIGIGADIGAFFGWLFLRKGAPTFRGMLRGDHHTVPRGPELEG</sequence>
<feature type="transmembrane region" description="Helical" evidence="1">
    <location>
        <begin position="362"/>
        <end position="383"/>
    </location>
</feature>
<feature type="transmembrane region" description="Helical" evidence="1">
    <location>
        <begin position="972"/>
        <end position="1002"/>
    </location>
</feature>